<feature type="compositionally biased region" description="Low complexity" evidence="5">
    <location>
        <begin position="42"/>
        <end position="53"/>
    </location>
</feature>
<dbReference type="KEGG" id="bdr:105223722"/>
<keyword evidence="2" id="KW-0677">Repeat</keyword>
<reference evidence="9" key="2">
    <citation type="submission" date="2025-04" db="UniProtKB">
        <authorList>
            <consortium name="RefSeq"/>
        </authorList>
    </citation>
    <scope>IDENTIFICATION</scope>
    <source>
        <strain evidence="9">Punador</strain>
    </source>
</reference>
<keyword evidence="8" id="KW-1185">Reference proteome</keyword>
<dbReference type="Proteomes" id="UP001652620">
    <property type="component" value="Chromosome 1"/>
</dbReference>
<dbReference type="FunFam" id="3.30.70.330:FF:000080">
    <property type="entry name" value="RNA-binding protein 39 isoform X1"/>
    <property type="match status" value="1"/>
</dbReference>
<dbReference type="InterPro" id="IPR006509">
    <property type="entry name" value="RBM39_SF"/>
</dbReference>
<dbReference type="Pfam" id="PF15519">
    <property type="entry name" value="RBM39linker"/>
    <property type="match status" value="1"/>
</dbReference>
<dbReference type="FunFam" id="3.30.70.330:FF:000135">
    <property type="entry name" value="RNA-binding protein 39 isoform X2"/>
    <property type="match status" value="1"/>
</dbReference>
<dbReference type="PROSITE" id="PS50102">
    <property type="entry name" value="RRM"/>
    <property type="match status" value="2"/>
</dbReference>
<dbReference type="AlphaFoldDB" id="A0A034WIX8"/>
<dbReference type="Gene3D" id="3.30.70.330">
    <property type="match status" value="3"/>
</dbReference>
<organism evidence="7">
    <name type="scientific">Bactrocera dorsalis</name>
    <name type="common">Oriental fruit fly</name>
    <name type="synonym">Dacus dorsalis</name>
    <dbReference type="NCBI Taxonomy" id="27457"/>
    <lineage>
        <taxon>Eukaryota</taxon>
        <taxon>Metazoa</taxon>
        <taxon>Ecdysozoa</taxon>
        <taxon>Arthropoda</taxon>
        <taxon>Hexapoda</taxon>
        <taxon>Insecta</taxon>
        <taxon>Pterygota</taxon>
        <taxon>Neoptera</taxon>
        <taxon>Endopterygota</taxon>
        <taxon>Diptera</taxon>
        <taxon>Brachycera</taxon>
        <taxon>Muscomorpha</taxon>
        <taxon>Tephritoidea</taxon>
        <taxon>Tephritidae</taxon>
        <taxon>Bactrocera</taxon>
        <taxon>Bactrocera</taxon>
    </lineage>
</organism>
<dbReference type="Pfam" id="PF00076">
    <property type="entry name" value="RRM_1"/>
    <property type="match status" value="2"/>
</dbReference>
<dbReference type="CDD" id="cd12285">
    <property type="entry name" value="RRM3_RBM39_like"/>
    <property type="match status" value="1"/>
</dbReference>
<dbReference type="GO" id="GO:0003723">
    <property type="term" value="F:RNA binding"/>
    <property type="evidence" value="ECO:0007669"/>
    <property type="project" value="UniProtKB-UniRule"/>
</dbReference>
<dbReference type="SUPFAM" id="SSF54928">
    <property type="entry name" value="RNA-binding domain, RBD"/>
    <property type="match status" value="2"/>
</dbReference>
<feature type="compositionally biased region" description="Basic and acidic residues" evidence="5">
    <location>
        <begin position="71"/>
        <end position="141"/>
    </location>
</feature>
<name>A0A034WIX8_BACDO</name>
<dbReference type="GO" id="GO:0005634">
    <property type="term" value="C:nucleus"/>
    <property type="evidence" value="ECO:0007669"/>
    <property type="project" value="InterPro"/>
</dbReference>
<feature type="domain" description="RRM" evidence="6">
    <location>
        <begin position="250"/>
        <end position="327"/>
    </location>
</feature>
<sequence>MAEDFDVEAMLEAPYIKNNVPSRGGDHEASSRKSPYREHQESSSSKGGSKSSSHLNGRKHYSRSRSGSPRTTDDRKARKSKDRDRQRDRDESNYSKDRDRTRDKDRVRDRERNGERERRYGSQDRDRDRERDRDRDRDAEKRRSRSKDRRRSSRSRERDRRSRERRGSRPRSERRRSRSPTRDRRSREKKLSPIREYKGGRPGFGSNSRERSTKRRSNSPRPFRRGRTPPNGLGDRSPRADLSPEERDARTVFCMQLSQRIRARDLEEFFSSVGKVRDVRLITCNKTKRFKGIAYIEFKDPESVALALGLSGQRLLGIPISVQHTQAEKNRIANAVPTFTPKNHTGPMRLYVGSLHFNITEDMLKGIFEPFGKIDSIQLIMDTETGRSKGYGFITYHNADDAKKALEQLNGFELAGRPMKVGNVTERLDMNTSSLDTDEMDRSGIDLGATGRLQLMFKLAEGAGLAVPQAAANALLATAPQPAPIQTQTQTPAIATQCFMLSNMFDPRTETNPAWDSEIRDDVIDECSKHGGVLHIFVDKASPTGNVYVKCPSITTAVLAVNALHGRWFAGRVITAAYVPLLNYHSLFPDAITAVNLLASKRKSGE</sequence>
<dbReference type="InterPro" id="IPR029123">
    <property type="entry name" value="RBM39_linker"/>
</dbReference>
<dbReference type="CDD" id="cd12284">
    <property type="entry name" value="RRM2_RBM23_RBM39"/>
    <property type="match status" value="1"/>
</dbReference>
<dbReference type="PANTHER" id="PTHR48036">
    <property type="entry name" value="SPLICING FACTOR (PAD-1), PUTATIVE (AFU_ORTHOLOGUE AFUA_1G15810)-RELATED"/>
    <property type="match status" value="1"/>
</dbReference>
<feature type="compositionally biased region" description="Basic residues" evidence="5">
    <location>
        <begin position="142"/>
        <end position="153"/>
    </location>
</feature>
<keyword evidence="1" id="KW-0597">Phosphoprotein</keyword>
<dbReference type="GeneID" id="105223722"/>
<dbReference type="SMART" id="SM00360">
    <property type="entry name" value="RRM"/>
    <property type="match status" value="3"/>
</dbReference>
<feature type="domain" description="RRM" evidence="6">
    <location>
        <begin position="348"/>
        <end position="426"/>
    </location>
</feature>
<dbReference type="CTD" id="33989"/>
<evidence type="ECO:0000313" key="9">
    <source>
        <dbReference type="RefSeq" id="XP_011199819.1"/>
    </source>
</evidence>
<evidence type="ECO:0000256" key="5">
    <source>
        <dbReference type="SAM" id="MobiDB-lite"/>
    </source>
</evidence>
<dbReference type="RefSeq" id="XP_011199819.1">
    <property type="nucleotide sequence ID" value="XM_011201517.3"/>
</dbReference>
<evidence type="ECO:0000259" key="6">
    <source>
        <dbReference type="PROSITE" id="PS50102"/>
    </source>
</evidence>
<evidence type="ECO:0000313" key="7">
    <source>
        <dbReference type="EMBL" id="JAC53703.1"/>
    </source>
</evidence>
<feature type="compositionally biased region" description="Basic and acidic residues" evidence="5">
    <location>
        <begin position="154"/>
        <end position="171"/>
    </location>
</feature>
<feature type="compositionally biased region" description="Basic and acidic residues" evidence="5">
    <location>
        <begin position="24"/>
        <end position="41"/>
    </location>
</feature>
<evidence type="ECO:0000256" key="1">
    <source>
        <dbReference type="ARBA" id="ARBA00022553"/>
    </source>
</evidence>
<dbReference type="EMBL" id="GAKP01005249">
    <property type="protein sequence ID" value="JAC53703.1"/>
    <property type="molecule type" value="Transcribed_RNA"/>
</dbReference>
<dbReference type="FunFam" id="3.30.70.330:FF:000090">
    <property type="entry name" value="RNA-binding protein 39 isoform X1"/>
    <property type="match status" value="1"/>
</dbReference>
<dbReference type="CDD" id="cd12283">
    <property type="entry name" value="RRM1_RBM39_like"/>
    <property type="match status" value="1"/>
</dbReference>
<evidence type="ECO:0000256" key="2">
    <source>
        <dbReference type="ARBA" id="ARBA00022737"/>
    </source>
</evidence>
<protein>
    <submittedName>
        <fullName evidence="7 9">RNA-binding protein 39</fullName>
    </submittedName>
</protein>
<dbReference type="InterPro" id="IPR012677">
    <property type="entry name" value="Nucleotide-bd_a/b_plait_sf"/>
</dbReference>
<feature type="compositionally biased region" description="Basic and acidic residues" evidence="5">
    <location>
        <begin position="180"/>
        <end position="199"/>
    </location>
</feature>
<proteinExistence type="predicted"/>
<accession>A0A034WIX8</accession>
<evidence type="ECO:0000313" key="8">
    <source>
        <dbReference type="Proteomes" id="UP001652620"/>
    </source>
</evidence>
<feature type="compositionally biased region" description="Basic residues" evidence="5">
    <location>
        <begin position="212"/>
        <end position="227"/>
    </location>
</feature>
<keyword evidence="3 4" id="KW-0694">RNA-binding</keyword>
<reference evidence="7" key="1">
    <citation type="journal article" date="2014" name="BMC Genomics">
        <title>Characterizing the developmental transcriptome of the oriental fruit fly, Bactrocera dorsalis (Diptera: Tephritidae) through comparative genomic analysis with Drosophila melanogaster utilizing modENCODE datasets.</title>
        <authorList>
            <person name="Geib S.M."/>
            <person name="Calla B."/>
            <person name="Hall B."/>
            <person name="Hou S."/>
            <person name="Manoukis N.C."/>
        </authorList>
    </citation>
    <scope>NUCLEOTIDE SEQUENCE</scope>
    <source>
        <strain evidence="7">Punador</strain>
    </source>
</reference>
<evidence type="ECO:0000256" key="3">
    <source>
        <dbReference type="ARBA" id="ARBA00022884"/>
    </source>
</evidence>
<gene>
    <name evidence="7" type="primary">RBM39</name>
    <name evidence="9" type="synonym">LOC105223722</name>
</gene>
<reference evidence="8" key="3">
    <citation type="submission" date="2025-05" db="UniProtKB">
        <authorList>
            <consortium name="RefSeq"/>
        </authorList>
    </citation>
    <scope>NUCLEOTIDE SEQUENCE [LARGE SCALE GENOMIC DNA]</scope>
</reference>
<dbReference type="GO" id="GO:0006397">
    <property type="term" value="P:mRNA processing"/>
    <property type="evidence" value="ECO:0007669"/>
    <property type="project" value="InterPro"/>
</dbReference>
<dbReference type="OrthoDB" id="8123449at2759"/>
<dbReference type="InterPro" id="IPR035979">
    <property type="entry name" value="RBD_domain_sf"/>
</dbReference>
<dbReference type="InterPro" id="IPR000504">
    <property type="entry name" value="RRM_dom"/>
</dbReference>
<evidence type="ECO:0000256" key="4">
    <source>
        <dbReference type="PROSITE-ProRule" id="PRU00176"/>
    </source>
</evidence>
<feature type="region of interest" description="Disordered" evidence="5">
    <location>
        <begin position="13"/>
        <end position="247"/>
    </location>
</feature>
<dbReference type="NCBIfam" id="TIGR01622">
    <property type="entry name" value="SF-CC1"/>
    <property type="match status" value="1"/>
</dbReference>
<dbReference type="OMA" id="GRDNDKG"/>
<feature type="compositionally biased region" description="Basic and acidic residues" evidence="5">
    <location>
        <begin position="236"/>
        <end position="247"/>
    </location>
</feature>